<accession>A0A1H6F4A4</accession>
<evidence type="ECO:0000256" key="1">
    <source>
        <dbReference type="SAM" id="MobiDB-lite"/>
    </source>
</evidence>
<sequence length="362" mass="39510">MDYSIPSDLALIDRTGDGVINRIYVGDMGGQVWRIDVKPLTSSGGRNNSLGARLAILANPDKTAHQRRFFYPPDVVHLKDQVYAADNNFDMVLISSGYRAAPLSTQVQNRFYVLRDRAMQGLEEPKTGNNNKVGNARMDETGYVFDSLPPNDQVSTAELTKSSETGRPPARIFTYTHGRDNGGADDAFDALYDATDNVLQQGDEATVELDVEQADLRHKHGWFIDLKEAGEKGLSQPFTVSGIVFFSTFVPPGVNETDTNPDVCQSAVAEGRGKIYAVDIRYGGAALNLDKDNDDPGDDENLEDTDRSEDAGSGIPPSVVRLLDKTGGLDILKSTDEGLLNIGKDGPLQFKATGTEIFWIQE</sequence>
<dbReference type="Proteomes" id="UP000236724">
    <property type="component" value="Unassembled WGS sequence"/>
</dbReference>
<feature type="compositionally biased region" description="Acidic residues" evidence="1">
    <location>
        <begin position="292"/>
        <end position="303"/>
    </location>
</feature>
<name>A0A1H6F4A4_9GAMM</name>
<evidence type="ECO:0000313" key="2">
    <source>
        <dbReference type="EMBL" id="SEH04922.1"/>
    </source>
</evidence>
<evidence type="ECO:0000313" key="3">
    <source>
        <dbReference type="Proteomes" id="UP000236724"/>
    </source>
</evidence>
<dbReference type="AlphaFoldDB" id="A0A1H6F4A4"/>
<dbReference type="OrthoDB" id="7156875at2"/>
<feature type="region of interest" description="Disordered" evidence="1">
    <location>
        <begin position="289"/>
        <end position="317"/>
    </location>
</feature>
<dbReference type="RefSeq" id="WP_103918928.1">
    <property type="nucleotide sequence ID" value="NZ_FMSV02000135.1"/>
</dbReference>
<gene>
    <name evidence="2" type="ORF">MBHS_00775</name>
</gene>
<organism evidence="2 3">
    <name type="scientific">Candidatus Venteria ishoeyi</name>
    <dbReference type="NCBI Taxonomy" id="1899563"/>
    <lineage>
        <taxon>Bacteria</taxon>
        <taxon>Pseudomonadati</taxon>
        <taxon>Pseudomonadota</taxon>
        <taxon>Gammaproteobacteria</taxon>
        <taxon>Thiotrichales</taxon>
        <taxon>Thiotrichaceae</taxon>
        <taxon>Venteria</taxon>
    </lineage>
</organism>
<proteinExistence type="predicted"/>
<dbReference type="EMBL" id="FMSV02000135">
    <property type="protein sequence ID" value="SEH04922.1"/>
    <property type="molecule type" value="Genomic_DNA"/>
</dbReference>
<protein>
    <recommendedName>
        <fullName evidence="4">PilC beta-propeller domain-containing protein</fullName>
    </recommendedName>
</protein>
<evidence type="ECO:0008006" key="4">
    <source>
        <dbReference type="Google" id="ProtNLM"/>
    </source>
</evidence>
<reference evidence="2 3" key="1">
    <citation type="submission" date="2016-10" db="EMBL/GenBank/DDBJ databases">
        <authorList>
            <person name="de Groot N.N."/>
        </authorList>
    </citation>
    <scope>NUCLEOTIDE SEQUENCE [LARGE SCALE GENOMIC DNA]</scope>
    <source>
        <strain evidence="2">MBHS1</strain>
    </source>
</reference>
<keyword evidence="3" id="KW-1185">Reference proteome</keyword>